<name>A0ABD1QT73_9LAMI</name>
<dbReference type="EMBL" id="JBFOLK010000010">
    <property type="protein sequence ID" value="KAL2479406.1"/>
    <property type="molecule type" value="Genomic_DNA"/>
</dbReference>
<sequence length="125" mass="14422">MESSENSLGFPLTNGSEKLPEHIEMDNESSLYHLIRAYGDATENGRKELAQVIVHSIEEKSNLLGKTMQRLAFYLFQLKENQDDYLRQESVKNFNEAFKAFFYQGPPVWEICSFHGQLGNPRVYA</sequence>
<accession>A0ABD1QT73</accession>
<proteinExistence type="predicted"/>
<evidence type="ECO:0000313" key="1">
    <source>
        <dbReference type="EMBL" id="KAL2479406.1"/>
    </source>
</evidence>
<protein>
    <submittedName>
        <fullName evidence="1">DELLA protein GAIP-B</fullName>
    </submittedName>
</protein>
<comment type="caution">
    <text evidence="1">The sequence shown here is derived from an EMBL/GenBank/DDBJ whole genome shotgun (WGS) entry which is preliminary data.</text>
</comment>
<gene>
    <name evidence="1" type="ORF">Adt_32372</name>
</gene>
<organism evidence="1 2">
    <name type="scientific">Abeliophyllum distichum</name>
    <dbReference type="NCBI Taxonomy" id="126358"/>
    <lineage>
        <taxon>Eukaryota</taxon>
        <taxon>Viridiplantae</taxon>
        <taxon>Streptophyta</taxon>
        <taxon>Embryophyta</taxon>
        <taxon>Tracheophyta</taxon>
        <taxon>Spermatophyta</taxon>
        <taxon>Magnoliopsida</taxon>
        <taxon>eudicotyledons</taxon>
        <taxon>Gunneridae</taxon>
        <taxon>Pentapetalae</taxon>
        <taxon>asterids</taxon>
        <taxon>lamiids</taxon>
        <taxon>Lamiales</taxon>
        <taxon>Oleaceae</taxon>
        <taxon>Forsythieae</taxon>
        <taxon>Abeliophyllum</taxon>
    </lineage>
</organism>
<evidence type="ECO:0000313" key="2">
    <source>
        <dbReference type="Proteomes" id="UP001604336"/>
    </source>
</evidence>
<keyword evidence="2" id="KW-1185">Reference proteome</keyword>
<dbReference type="AlphaFoldDB" id="A0ABD1QT73"/>
<reference evidence="2" key="1">
    <citation type="submission" date="2024-07" db="EMBL/GenBank/DDBJ databases">
        <title>Two chromosome-level genome assemblies of Korean endemic species Abeliophyllum distichum and Forsythia ovata (Oleaceae).</title>
        <authorList>
            <person name="Jang H."/>
        </authorList>
    </citation>
    <scope>NUCLEOTIDE SEQUENCE [LARGE SCALE GENOMIC DNA]</scope>
</reference>
<dbReference type="Proteomes" id="UP001604336">
    <property type="component" value="Unassembled WGS sequence"/>
</dbReference>